<proteinExistence type="predicted"/>
<keyword evidence="2" id="KW-1185">Reference proteome</keyword>
<sequence length="630" mass="72110">MWALVLWTSLEPPKSSIINSRNLRRKKTFAKASDGKVYPVRVVAEDNDKSYLNSLPVSTDGEIMRVTSNDDELSSRKRATAKEKRAATKSLNTVIETIDKGLTGHSIFENEVETDNEDVATVSSPVQTKKNERSQPKIQRDDSKKSSLNGCYFCTAYPEGESLTSIACLHLRNICTFFLADMVPLVLGSDVIINRYKLNDFKRFANGEPKPLIRSILGELIGEEKLAKMTASTIPKNIMEAVERFVNTCVSKKKILSPTEFKRCATLYCGSMKIKFERERGKNDETRAKESNQRTEQMSHSTPRKINVLEDEDQSEGLEDSPYQIEEENINKRSGRIAQKKISKYGETNDIDCLSSTIPRDPSQQYDSDDEASDRARNIHESKSDEEMINDSISSRFSEPLQVDSEKNEQKLSKNDRAQEHPPGPSDKDTSKGRPCCVTSPDSSVIQNEKMSGSVNRCDGKLDRVSEIDRRGAKEDNILNETRAGSSIDHKQKVRTHGNDSQTLSRERKESLNGKNRRDETRDMSDSNVAYESLTKGSKKKSLDHENPMHESYEEYKKIRQSSEKIDLIRSRSRSLDERHKKSAKRKHRSRSEKRRSKKSKRHRSYERYHHKSKKDRHRSRSRSSSRRRD</sequence>
<accession>A0ACC2NZY0</accession>
<reference evidence="1" key="1">
    <citation type="submission" date="2023-04" db="EMBL/GenBank/DDBJ databases">
        <title>A chromosome-level genome assembly of the parasitoid wasp Eretmocerus hayati.</title>
        <authorList>
            <person name="Zhong Y."/>
            <person name="Liu S."/>
            <person name="Liu Y."/>
        </authorList>
    </citation>
    <scope>NUCLEOTIDE SEQUENCE</scope>
    <source>
        <strain evidence="1">ZJU_SS_LIU_2023</strain>
    </source>
</reference>
<comment type="caution">
    <text evidence="1">The sequence shown here is derived from an EMBL/GenBank/DDBJ whole genome shotgun (WGS) entry which is preliminary data.</text>
</comment>
<gene>
    <name evidence="1" type="ORF">QAD02_012195</name>
</gene>
<dbReference type="Proteomes" id="UP001239111">
    <property type="component" value="Chromosome 2"/>
</dbReference>
<evidence type="ECO:0000313" key="1">
    <source>
        <dbReference type="EMBL" id="KAJ8676408.1"/>
    </source>
</evidence>
<name>A0ACC2NZY0_9HYME</name>
<organism evidence="1 2">
    <name type="scientific">Eretmocerus hayati</name>
    <dbReference type="NCBI Taxonomy" id="131215"/>
    <lineage>
        <taxon>Eukaryota</taxon>
        <taxon>Metazoa</taxon>
        <taxon>Ecdysozoa</taxon>
        <taxon>Arthropoda</taxon>
        <taxon>Hexapoda</taxon>
        <taxon>Insecta</taxon>
        <taxon>Pterygota</taxon>
        <taxon>Neoptera</taxon>
        <taxon>Endopterygota</taxon>
        <taxon>Hymenoptera</taxon>
        <taxon>Apocrita</taxon>
        <taxon>Proctotrupomorpha</taxon>
        <taxon>Chalcidoidea</taxon>
        <taxon>Aphelinidae</taxon>
        <taxon>Aphelininae</taxon>
        <taxon>Eretmocerus</taxon>
    </lineage>
</organism>
<protein>
    <submittedName>
        <fullName evidence="1">Uncharacterized protein</fullName>
    </submittedName>
</protein>
<dbReference type="EMBL" id="CM056742">
    <property type="protein sequence ID" value="KAJ8676408.1"/>
    <property type="molecule type" value="Genomic_DNA"/>
</dbReference>
<evidence type="ECO:0000313" key="2">
    <source>
        <dbReference type="Proteomes" id="UP001239111"/>
    </source>
</evidence>